<dbReference type="AlphaFoldDB" id="W0FNU8"/>
<proteinExistence type="predicted"/>
<dbReference type="EMBL" id="KC246795">
    <property type="protein sequence ID" value="AHF24477.1"/>
    <property type="molecule type" value="Genomic_DNA"/>
</dbReference>
<name>W0FNU8_9BACT</name>
<sequence>MQRVIVLQAVPTRYCENLFPKKYGDIIDFIHVYGEEMEKFGDAIEWLPEEEARLQFSDFRGNKDVV</sequence>
<evidence type="ECO:0000313" key="1">
    <source>
        <dbReference type="EMBL" id="AHF24477.1"/>
    </source>
</evidence>
<organism evidence="1">
    <name type="scientific">uncultured bacterium Contig26</name>
    <dbReference type="NCBI Taxonomy" id="1393545"/>
    <lineage>
        <taxon>Bacteria</taxon>
        <taxon>environmental samples</taxon>
    </lineage>
</organism>
<reference evidence="1" key="1">
    <citation type="journal article" date="2013" name="PLoS ONE">
        <title>Metagenomic insights into the carbohydrate-active enzymes carried by the microorganisms adhering to solid digesta in the rumen of cows.</title>
        <authorList>
            <person name="Wang L."/>
            <person name="Hatem A."/>
            <person name="Catalyurek U.V."/>
            <person name="Morrison M."/>
            <person name="Yu Z."/>
        </authorList>
    </citation>
    <scope>NUCLEOTIDE SEQUENCE</scope>
</reference>
<protein>
    <submittedName>
        <fullName evidence="1">Uncharacterized protein</fullName>
    </submittedName>
</protein>
<accession>W0FNU8</accession>